<dbReference type="EMBL" id="VSSQ01042344">
    <property type="protein sequence ID" value="MPM95911.1"/>
    <property type="molecule type" value="Genomic_DNA"/>
</dbReference>
<evidence type="ECO:0000313" key="1">
    <source>
        <dbReference type="EMBL" id="MPM95911.1"/>
    </source>
</evidence>
<dbReference type="AlphaFoldDB" id="A0A645E2Y0"/>
<comment type="caution">
    <text evidence="1">The sequence shown here is derived from an EMBL/GenBank/DDBJ whole genome shotgun (WGS) entry which is preliminary data.</text>
</comment>
<accession>A0A645E2Y0</accession>
<proteinExistence type="predicted"/>
<protein>
    <submittedName>
        <fullName evidence="1">Uncharacterized protein</fullName>
    </submittedName>
</protein>
<reference evidence="1" key="1">
    <citation type="submission" date="2019-08" db="EMBL/GenBank/DDBJ databases">
        <authorList>
            <person name="Kucharzyk K."/>
            <person name="Murdoch R.W."/>
            <person name="Higgins S."/>
            <person name="Loffler F."/>
        </authorList>
    </citation>
    <scope>NUCLEOTIDE SEQUENCE</scope>
</reference>
<name>A0A645E2Y0_9ZZZZ</name>
<organism evidence="1">
    <name type="scientific">bioreactor metagenome</name>
    <dbReference type="NCBI Taxonomy" id="1076179"/>
    <lineage>
        <taxon>unclassified sequences</taxon>
        <taxon>metagenomes</taxon>
        <taxon>ecological metagenomes</taxon>
    </lineage>
</organism>
<sequence>MLFLLVEFLRQLSVREYGFQEKLKLCHQDKNLKPSFQMLPLRENQLGWEHRQNLLKFHQPYEKDNQYQA</sequence>
<gene>
    <name evidence="1" type="ORF">SDC9_143067</name>
</gene>